<dbReference type="Proteomes" id="UP000228680">
    <property type="component" value="Unassembled WGS sequence"/>
</dbReference>
<reference evidence="2 3" key="1">
    <citation type="submission" date="2017-10" db="EMBL/GenBank/DDBJ databases">
        <title>Draft genome of Chryseomicrobium casticus sp. nov.</title>
        <authorList>
            <person name="Chakraborty R."/>
            <person name="Saha T."/>
        </authorList>
    </citation>
    <scope>NUCLEOTIDE SEQUENCE [LARGE SCALE GENOMIC DNA]</scope>
    <source>
        <strain evidence="2 3">ET03</strain>
    </source>
</reference>
<dbReference type="OrthoDB" id="9791143at2"/>
<name>A0A2M9EYX8_9BACL</name>
<dbReference type="InterPro" id="IPR036388">
    <property type="entry name" value="WH-like_DNA-bd_sf"/>
</dbReference>
<protein>
    <recommendedName>
        <fullName evidence="1">HTH hxlR-type domain-containing protein</fullName>
    </recommendedName>
</protein>
<dbReference type="AlphaFoldDB" id="A0A2M9EYX8"/>
<dbReference type="Gene3D" id="1.10.10.10">
    <property type="entry name" value="Winged helix-like DNA-binding domain superfamily/Winged helix DNA-binding domain"/>
    <property type="match status" value="1"/>
</dbReference>
<dbReference type="InterPro" id="IPR002577">
    <property type="entry name" value="HTH_HxlR"/>
</dbReference>
<sequence length="99" mass="11656">MRSLRVSQFIAVCIDLNNVAKWIFNVHHFIWLFVRVVFTNRHTLLTAVLDDFLDHAFNIWILDTENEVPPRVEYSITDKGLTLRPLLEAMHSWGSLMMD</sequence>
<comment type="caution">
    <text evidence="2">The sequence shown here is derived from an EMBL/GenBank/DDBJ whole genome shotgun (WGS) entry which is preliminary data.</text>
</comment>
<dbReference type="Pfam" id="PF01638">
    <property type="entry name" value="HxlR"/>
    <property type="match status" value="1"/>
</dbReference>
<feature type="domain" description="HTH hxlR-type" evidence="1">
    <location>
        <begin position="64"/>
        <end position="98"/>
    </location>
</feature>
<dbReference type="SUPFAM" id="SSF46785">
    <property type="entry name" value="Winged helix' DNA-binding domain"/>
    <property type="match status" value="1"/>
</dbReference>
<accession>A0A2M9EYX8</accession>
<evidence type="ECO:0000259" key="1">
    <source>
        <dbReference type="Pfam" id="PF01638"/>
    </source>
</evidence>
<keyword evidence="3" id="KW-1185">Reference proteome</keyword>
<dbReference type="EMBL" id="PCGR01000003">
    <property type="protein sequence ID" value="PJK16422.1"/>
    <property type="molecule type" value="Genomic_DNA"/>
</dbReference>
<organism evidence="2 3">
    <name type="scientific">Chryseomicrobium excrementi</name>
    <dbReference type="NCBI Taxonomy" id="2041346"/>
    <lineage>
        <taxon>Bacteria</taxon>
        <taxon>Bacillati</taxon>
        <taxon>Bacillota</taxon>
        <taxon>Bacilli</taxon>
        <taxon>Bacillales</taxon>
        <taxon>Caryophanaceae</taxon>
        <taxon>Chryseomicrobium</taxon>
    </lineage>
</organism>
<evidence type="ECO:0000313" key="3">
    <source>
        <dbReference type="Proteomes" id="UP000228680"/>
    </source>
</evidence>
<evidence type="ECO:0000313" key="2">
    <source>
        <dbReference type="EMBL" id="PJK16422.1"/>
    </source>
</evidence>
<proteinExistence type="predicted"/>
<gene>
    <name evidence="2" type="ORF">CQS04_09455</name>
</gene>
<dbReference type="InterPro" id="IPR036390">
    <property type="entry name" value="WH_DNA-bd_sf"/>
</dbReference>